<organism evidence="2 3">
    <name type="scientific">Araneus ventricosus</name>
    <name type="common">Orbweaver spider</name>
    <name type="synonym">Epeira ventricosa</name>
    <dbReference type="NCBI Taxonomy" id="182803"/>
    <lineage>
        <taxon>Eukaryota</taxon>
        <taxon>Metazoa</taxon>
        <taxon>Ecdysozoa</taxon>
        <taxon>Arthropoda</taxon>
        <taxon>Chelicerata</taxon>
        <taxon>Arachnida</taxon>
        <taxon>Araneae</taxon>
        <taxon>Araneomorphae</taxon>
        <taxon>Entelegynae</taxon>
        <taxon>Araneoidea</taxon>
        <taxon>Araneidae</taxon>
        <taxon>Araneus</taxon>
    </lineage>
</organism>
<protein>
    <submittedName>
        <fullName evidence="2">Uncharacterized protein</fullName>
    </submittedName>
</protein>
<dbReference type="AlphaFoldDB" id="A0A4Y2ICN6"/>
<accession>A0A4Y2ICN6</accession>
<evidence type="ECO:0000313" key="3">
    <source>
        <dbReference type="Proteomes" id="UP000499080"/>
    </source>
</evidence>
<gene>
    <name evidence="2" type="ORF">AVEN_182315_1</name>
</gene>
<feature type="transmembrane region" description="Helical" evidence="1">
    <location>
        <begin position="43"/>
        <end position="62"/>
    </location>
</feature>
<evidence type="ECO:0000313" key="2">
    <source>
        <dbReference type="EMBL" id="GBM75443.1"/>
    </source>
</evidence>
<dbReference type="EMBL" id="BGPR01002558">
    <property type="protein sequence ID" value="GBM75443.1"/>
    <property type="molecule type" value="Genomic_DNA"/>
</dbReference>
<dbReference type="OrthoDB" id="8356369at2759"/>
<reference evidence="2 3" key="1">
    <citation type="journal article" date="2019" name="Sci. Rep.">
        <title>Orb-weaving spider Araneus ventricosus genome elucidates the spidroin gene catalogue.</title>
        <authorList>
            <person name="Kono N."/>
            <person name="Nakamura H."/>
            <person name="Ohtoshi R."/>
            <person name="Moran D.A.P."/>
            <person name="Shinohara A."/>
            <person name="Yoshida Y."/>
            <person name="Fujiwara M."/>
            <person name="Mori M."/>
            <person name="Tomita M."/>
            <person name="Arakawa K."/>
        </authorList>
    </citation>
    <scope>NUCLEOTIDE SEQUENCE [LARGE SCALE GENOMIC DNA]</scope>
</reference>
<name>A0A4Y2ICN6_ARAVE</name>
<sequence>MNDTKSCIISFIDQRKTHRKCSKWRPRVSLHSSHRQRNDWRTLSKIAGFVLILSAATTILAMRSSAESTGISYTKNFMCPQKKKSFGLRSGERGGQATSDPSCGICGIQEVPDRAGKVCWGSIVHNPHVSLDGERVYVPW</sequence>
<proteinExistence type="predicted"/>
<keyword evidence="3" id="KW-1185">Reference proteome</keyword>
<evidence type="ECO:0000256" key="1">
    <source>
        <dbReference type="SAM" id="Phobius"/>
    </source>
</evidence>
<keyword evidence="1" id="KW-0812">Transmembrane</keyword>
<comment type="caution">
    <text evidence="2">The sequence shown here is derived from an EMBL/GenBank/DDBJ whole genome shotgun (WGS) entry which is preliminary data.</text>
</comment>
<keyword evidence="1" id="KW-1133">Transmembrane helix</keyword>
<dbReference type="Proteomes" id="UP000499080">
    <property type="component" value="Unassembled WGS sequence"/>
</dbReference>
<keyword evidence="1" id="KW-0472">Membrane</keyword>